<dbReference type="EMBL" id="LOEE01000031">
    <property type="protein sequence ID" value="KXG75779.1"/>
    <property type="molecule type" value="Genomic_DNA"/>
</dbReference>
<sequence length="142" mass="16241">MWMLGIGIGIIISSSLNVLTQPKITEDFIRREARKLGMIDPKDYFDKSAMEKQKESPSQEKRNDLAFPAANHRITIKIPKGTTSKEIAKILKENRLIVSEENFLNKVYAKGMTGKIRWGKYEFSSDSSEDEIIEKIINGDFE</sequence>
<evidence type="ECO:0000313" key="1">
    <source>
        <dbReference type="EMBL" id="KXG75779.1"/>
    </source>
</evidence>
<dbReference type="Proteomes" id="UP000070456">
    <property type="component" value="Unassembled WGS sequence"/>
</dbReference>
<accession>A0A140L5F4</accession>
<gene>
    <name evidence="1" type="ORF">AN619_15330</name>
</gene>
<evidence type="ECO:0008006" key="3">
    <source>
        <dbReference type="Google" id="ProtNLM"/>
    </source>
</evidence>
<proteinExistence type="predicted"/>
<protein>
    <recommendedName>
        <fullName evidence="3">Endolytic transglycosylase MltG</fullName>
    </recommendedName>
</protein>
<organism evidence="1 2">
    <name type="scientific">Thermotalea metallivorans</name>
    <dbReference type="NCBI Taxonomy" id="520762"/>
    <lineage>
        <taxon>Bacteria</taxon>
        <taxon>Bacillati</taxon>
        <taxon>Bacillota</taxon>
        <taxon>Clostridia</taxon>
        <taxon>Peptostreptococcales</taxon>
        <taxon>Thermotaleaceae</taxon>
        <taxon>Thermotalea</taxon>
    </lineage>
</organism>
<keyword evidence="2" id="KW-1185">Reference proteome</keyword>
<dbReference type="AlphaFoldDB" id="A0A140L5F4"/>
<name>A0A140L5F4_9FIRM</name>
<dbReference type="STRING" id="520762.AN619_15330"/>
<reference evidence="1 2" key="1">
    <citation type="submission" date="2015-12" db="EMBL/GenBank/DDBJ databases">
        <title>Draft genome sequence of the thermoanaerobe Thermotalea metallivorans, an isolate from the runoff channel of the Great Artesian Basin, Australia.</title>
        <authorList>
            <person name="Patel B.K."/>
        </authorList>
    </citation>
    <scope>NUCLEOTIDE SEQUENCE [LARGE SCALE GENOMIC DNA]</scope>
    <source>
        <strain evidence="1 2">B2-1</strain>
    </source>
</reference>
<comment type="caution">
    <text evidence="1">The sequence shown here is derived from an EMBL/GenBank/DDBJ whole genome shotgun (WGS) entry which is preliminary data.</text>
</comment>
<evidence type="ECO:0000313" key="2">
    <source>
        <dbReference type="Proteomes" id="UP000070456"/>
    </source>
</evidence>
<dbReference type="Gene3D" id="3.30.1490.480">
    <property type="entry name" value="Endolytic murein transglycosylase"/>
    <property type="match status" value="1"/>
</dbReference>